<name>A0A0H5Q876_9ZZZZ</name>
<accession>A0A0H5Q876</accession>
<protein>
    <submittedName>
        <fullName evidence="1">Uncharacterized protein</fullName>
    </submittedName>
</protein>
<dbReference type="AlphaFoldDB" id="A0A0H5Q876"/>
<evidence type="ECO:0000313" key="1">
    <source>
        <dbReference type="EMBL" id="CRY97605.1"/>
    </source>
</evidence>
<reference evidence="1" key="1">
    <citation type="submission" date="2015-06" db="EMBL/GenBank/DDBJ databases">
        <authorList>
            <person name="Joergensen T."/>
        </authorList>
    </citation>
    <scope>NUCLEOTIDE SEQUENCE</scope>
    <source>
        <plasmid evidence="1">pRGFK1660</plasmid>
    </source>
</reference>
<proteinExistence type="predicted"/>
<geneLocation type="plasmid" evidence="1">
    <name>pRGFK1660</name>
</geneLocation>
<sequence>MKLADFQPMESPAAAFYMLALTEALSGMAGGVYSSRVPEDVQREISLLVDYFREQLPESGFMVLPSDWE</sequence>
<keyword evidence="1" id="KW-0614">Plasmid</keyword>
<reference evidence="1" key="2">
    <citation type="submission" date="2015-07" db="EMBL/GenBank/DDBJ databases">
        <title>Plasmids, circular viruses and viroids from rat gut.</title>
        <authorList>
            <person name="Jorgensen T.J."/>
            <person name="Hansen M.A."/>
            <person name="Xu Z."/>
            <person name="Tabak M.A."/>
            <person name="Sorensen S.J."/>
            <person name="Hansen L.H."/>
        </authorList>
    </citation>
    <scope>NUCLEOTIDE SEQUENCE</scope>
    <source>
        <plasmid evidence="1">pRGFK1660</plasmid>
    </source>
</reference>
<organism evidence="1">
    <name type="scientific">uncultured prokaryote</name>
    <dbReference type="NCBI Taxonomy" id="198431"/>
    <lineage>
        <taxon>unclassified sequences</taxon>
        <taxon>environmental samples</taxon>
    </lineage>
</organism>
<dbReference type="EMBL" id="LN854165">
    <property type="protein sequence ID" value="CRY97605.1"/>
    <property type="molecule type" value="Genomic_DNA"/>
</dbReference>